<evidence type="ECO:0000313" key="2">
    <source>
        <dbReference type="Proteomes" id="UP000032076"/>
    </source>
</evidence>
<reference evidence="1 2" key="1">
    <citation type="submission" date="2015-01" db="EMBL/GenBank/DDBJ databases">
        <title>Draft Genome Sequences of Four Bacillus thermoamylovorans Strains, Isolated From Food Products.</title>
        <authorList>
            <person name="Krawcyk A.O."/>
            <person name="Berendsen E.M."/>
            <person name="Eijlander R.T."/>
            <person name="de Jong A."/>
            <person name="Wells-Bennik M."/>
            <person name="Kuipers O.P."/>
        </authorList>
    </citation>
    <scope>NUCLEOTIDE SEQUENCE [LARGE SCALE GENOMIC DNA]</scope>
    <source>
        <strain evidence="1 2">B4167</strain>
    </source>
</reference>
<organism evidence="1 2">
    <name type="scientific">Caldibacillus thermoamylovorans</name>
    <dbReference type="NCBI Taxonomy" id="35841"/>
    <lineage>
        <taxon>Bacteria</taxon>
        <taxon>Bacillati</taxon>
        <taxon>Bacillota</taxon>
        <taxon>Bacilli</taxon>
        <taxon>Bacillales</taxon>
        <taxon>Bacillaceae</taxon>
        <taxon>Caldibacillus</taxon>
    </lineage>
</organism>
<dbReference type="AlphaFoldDB" id="A0ABD4ACR0"/>
<accession>A0ABD4ACR0</accession>
<protein>
    <submittedName>
        <fullName evidence="1">Uncharacterized protein</fullName>
    </submittedName>
</protein>
<dbReference type="EMBL" id="JXLU01000002">
    <property type="protein sequence ID" value="KIO74427.1"/>
    <property type="molecule type" value="Genomic_DNA"/>
</dbReference>
<gene>
    <name evidence="1" type="ORF">B4167_1380</name>
</gene>
<comment type="caution">
    <text evidence="1">The sequence shown here is derived from an EMBL/GenBank/DDBJ whole genome shotgun (WGS) entry which is preliminary data.</text>
</comment>
<sequence>MISADIPATMTFAGDVPLRIKILKSSPTFLFKKCKTSHLHLFFQEDGVFDRKYMFI</sequence>
<evidence type="ECO:0000313" key="1">
    <source>
        <dbReference type="EMBL" id="KIO74427.1"/>
    </source>
</evidence>
<dbReference type="Proteomes" id="UP000032076">
    <property type="component" value="Unassembled WGS sequence"/>
</dbReference>
<name>A0ABD4ACR0_9BACI</name>
<proteinExistence type="predicted"/>